<dbReference type="EMBL" id="MFKF01000359">
    <property type="protein sequence ID" value="OGG45906.1"/>
    <property type="molecule type" value="Genomic_DNA"/>
</dbReference>
<evidence type="ECO:0000256" key="1">
    <source>
        <dbReference type="SAM" id="SignalP"/>
    </source>
</evidence>
<reference evidence="2 3" key="1">
    <citation type="journal article" date="2016" name="Nat. Commun.">
        <title>Thousands of microbial genomes shed light on interconnected biogeochemical processes in an aquifer system.</title>
        <authorList>
            <person name="Anantharaman K."/>
            <person name="Brown C.T."/>
            <person name="Hug L.A."/>
            <person name="Sharon I."/>
            <person name="Castelle C.J."/>
            <person name="Probst A.J."/>
            <person name="Thomas B.C."/>
            <person name="Singh A."/>
            <person name="Wilkins M.J."/>
            <person name="Karaoz U."/>
            <person name="Brodie E.L."/>
            <person name="Williams K.H."/>
            <person name="Hubbard S.S."/>
            <person name="Banfield J.F."/>
        </authorList>
    </citation>
    <scope>NUCLEOTIDE SEQUENCE [LARGE SCALE GENOMIC DNA]</scope>
    <source>
        <strain evidence="3">RIFCSPLOWO2_12_FULL_64_10</strain>
    </source>
</reference>
<dbReference type="SUPFAM" id="SSF56935">
    <property type="entry name" value="Porins"/>
    <property type="match status" value="1"/>
</dbReference>
<name>A0A1F6C9U3_HANXR</name>
<evidence type="ECO:0000313" key="2">
    <source>
        <dbReference type="EMBL" id="OGG45906.1"/>
    </source>
</evidence>
<keyword evidence="1" id="KW-0732">Signal</keyword>
<sequence>MHIRYILTFAVAACLIACAGDAFAGGATRIGTAGAQELRIPTFARGAAMGGSIMADVTGVEALHWNPAGVVGSKKHQAAFSRLNYIADVTMNSFGATWKMKSDMAIGVTARVLDVGDIYVTTEDNPDGTGETTSPTFSAFGVTYSHQLIDRVSFGATIKYINERIKRETAQGMAFDFGFQYAPGFKGVRFGLALRNFGPGIRFDGPDLQHNVRLPGTDPQSRDRSTRVVLAHSELPTSLELAASFDLYNTKMNRFIWTLAFRNNNMSEDEYQTGAEYAINDVLYLRGGYALAPKAKTTPSGFGKQFIFGPTFGVGVRMPINSAALSVDYSQAVNDVFTDSRLITVRFDF</sequence>
<protein>
    <recommendedName>
        <fullName evidence="4">PorV/PorQ family protein</fullName>
    </recommendedName>
</protein>
<gene>
    <name evidence="2" type="ORF">A3F84_14570</name>
</gene>
<proteinExistence type="predicted"/>
<feature type="signal peptide" evidence="1">
    <location>
        <begin position="1"/>
        <end position="24"/>
    </location>
</feature>
<dbReference type="Proteomes" id="UP000178606">
    <property type="component" value="Unassembled WGS sequence"/>
</dbReference>
<dbReference type="Gene3D" id="2.40.160.60">
    <property type="entry name" value="Outer membrane protein transport protein (OMPP1/FadL/TodX)"/>
    <property type="match status" value="1"/>
</dbReference>
<evidence type="ECO:0000313" key="3">
    <source>
        <dbReference type="Proteomes" id="UP000178606"/>
    </source>
</evidence>
<feature type="chain" id="PRO_5009523339" description="PorV/PorQ family protein" evidence="1">
    <location>
        <begin position="25"/>
        <end position="349"/>
    </location>
</feature>
<accession>A0A1F6C9U3</accession>
<organism evidence="2 3">
    <name type="scientific">Handelsmanbacteria sp. (strain RIFCSPLOWO2_12_FULL_64_10)</name>
    <dbReference type="NCBI Taxonomy" id="1817868"/>
    <lineage>
        <taxon>Bacteria</taxon>
        <taxon>Candidatus Handelsmaniibacteriota</taxon>
    </lineage>
</organism>
<comment type="caution">
    <text evidence="2">The sequence shown here is derived from an EMBL/GenBank/DDBJ whole genome shotgun (WGS) entry which is preliminary data.</text>
</comment>
<evidence type="ECO:0008006" key="4">
    <source>
        <dbReference type="Google" id="ProtNLM"/>
    </source>
</evidence>
<dbReference type="AlphaFoldDB" id="A0A1F6C9U3"/>
<dbReference type="NCBIfam" id="NF033709">
    <property type="entry name" value="PorV_fam"/>
    <property type="match status" value="1"/>
</dbReference>